<sequence>MTAIRHYLISAPCMCVSSVQSRLIEYSGRGGAASDCMISARACPPLPHTFGVHPSRLESLSQNHQFGSQLPIGIRPRQVVEEKLSELIKRKGVVCHHDNAHANPYTSSATQQILGEFGTHPP</sequence>
<proteinExistence type="predicted"/>
<keyword evidence="2" id="KW-1185">Reference proteome</keyword>
<dbReference type="Proteomes" id="UP000299102">
    <property type="component" value="Unassembled WGS sequence"/>
</dbReference>
<dbReference type="EMBL" id="BGZK01001294">
    <property type="protein sequence ID" value="GBP76577.1"/>
    <property type="molecule type" value="Genomic_DNA"/>
</dbReference>
<organism evidence="1 2">
    <name type="scientific">Eumeta variegata</name>
    <name type="common">Bagworm moth</name>
    <name type="synonym">Eumeta japonica</name>
    <dbReference type="NCBI Taxonomy" id="151549"/>
    <lineage>
        <taxon>Eukaryota</taxon>
        <taxon>Metazoa</taxon>
        <taxon>Ecdysozoa</taxon>
        <taxon>Arthropoda</taxon>
        <taxon>Hexapoda</taxon>
        <taxon>Insecta</taxon>
        <taxon>Pterygota</taxon>
        <taxon>Neoptera</taxon>
        <taxon>Endopterygota</taxon>
        <taxon>Lepidoptera</taxon>
        <taxon>Glossata</taxon>
        <taxon>Ditrysia</taxon>
        <taxon>Tineoidea</taxon>
        <taxon>Psychidae</taxon>
        <taxon>Oiketicinae</taxon>
        <taxon>Eumeta</taxon>
    </lineage>
</organism>
<gene>
    <name evidence="1" type="ORF">EVAR_58093_1</name>
</gene>
<name>A0A4C1YQ89_EUMVA</name>
<protein>
    <recommendedName>
        <fullName evidence="3">Histone-lysine N-methyltransferase SETMAR</fullName>
    </recommendedName>
</protein>
<evidence type="ECO:0000313" key="1">
    <source>
        <dbReference type="EMBL" id="GBP76577.1"/>
    </source>
</evidence>
<dbReference type="AlphaFoldDB" id="A0A4C1YQ89"/>
<accession>A0A4C1YQ89</accession>
<evidence type="ECO:0000313" key="2">
    <source>
        <dbReference type="Proteomes" id="UP000299102"/>
    </source>
</evidence>
<dbReference type="OrthoDB" id="10259600at2759"/>
<comment type="caution">
    <text evidence="1">The sequence shown here is derived from an EMBL/GenBank/DDBJ whole genome shotgun (WGS) entry which is preliminary data.</text>
</comment>
<reference evidence="1 2" key="1">
    <citation type="journal article" date="2019" name="Commun. Biol.">
        <title>The bagworm genome reveals a unique fibroin gene that provides high tensile strength.</title>
        <authorList>
            <person name="Kono N."/>
            <person name="Nakamura H."/>
            <person name="Ohtoshi R."/>
            <person name="Tomita M."/>
            <person name="Numata K."/>
            <person name="Arakawa K."/>
        </authorList>
    </citation>
    <scope>NUCLEOTIDE SEQUENCE [LARGE SCALE GENOMIC DNA]</scope>
</reference>
<evidence type="ECO:0008006" key="3">
    <source>
        <dbReference type="Google" id="ProtNLM"/>
    </source>
</evidence>